<dbReference type="Proteomes" id="UP001211987">
    <property type="component" value="Unassembled WGS sequence"/>
</dbReference>
<dbReference type="EMBL" id="JAQLKE010000007">
    <property type="protein sequence ID" value="MDB7083303.1"/>
    <property type="molecule type" value="Genomic_DNA"/>
</dbReference>
<dbReference type="Pfam" id="PF01966">
    <property type="entry name" value="HD"/>
    <property type="match status" value="1"/>
</dbReference>
<protein>
    <submittedName>
        <fullName evidence="3">HD domain-containing protein</fullName>
    </submittedName>
</protein>
<proteinExistence type="predicted"/>
<evidence type="ECO:0000313" key="4">
    <source>
        <dbReference type="Proteomes" id="UP000261032"/>
    </source>
</evidence>
<organism evidence="3 4">
    <name type="scientific">Thomasclavelia ramosa</name>
    <dbReference type="NCBI Taxonomy" id="1547"/>
    <lineage>
        <taxon>Bacteria</taxon>
        <taxon>Bacillati</taxon>
        <taxon>Bacillota</taxon>
        <taxon>Erysipelotrichia</taxon>
        <taxon>Erysipelotrichales</taxon>
        <taxon>Coprobacillaceae</taxon>
        <taxon>Thomasclavelia</taxon>
    </lineage>
</organism>
<dbReference type="PROSITE" id="PS51831">
    <property type="entry name" value="HD"/>
    <property type="match status" value="1"/>
</dbReference>
<dbReference type="SUPFAM" id="SSF109604">
    <property type="entry name" value="HD-domain/PDEase-like"/>
    <property type="match status" value="1"/>
</dbReference>
<evidence type="ECO:0000259" key="1">
    <source>
        <dbReference type="PROSITE" id="PS51831"/>
    </source>
</evidence>
<dbReference type="RefSeq" id="WP_003537952.1">
    <property type="nucleotide sequence ID" value="NZ_AP031443.1"/>
</dbReference>
<reference evidence="3 4" key="1">
    <citation type="submission" date="2018-08" db="EMBL/GenBank/DDBJ databases">
        <title>A genome reference for cultivated species of the human gut microbiota.</title>
        <authorList>
            <person name="Zou Y."/>
            <person name="Xue W."/>
            <person name="Luo G."/>
        </authorList>
    </citation>
    <scope>NUCLEOTIDE SEQUENCE [LARGE SCALE GENOMIC DNA]</scope>
    <source>
        <strain evidence="3 4">OM06-4</strain>
    </source>
</reference>
<dbReference type="EMBL" id="QUSL01000018">
    <property type="protein sequence ID" value="RGD84261.1"/>
    <property type="molecule type" value="Genomic_DNA"/>
</dbReference>
<dbReference type="InterPro" id="IPR006674">
    <property type="entry name" value="HD_domain"/>
</dbReference>
<evidence type="ECO:0000313" key="2">
    <source>
        <dbReference type="EMBL" id="MDB7083303.1"/>
    </source>
</evidence>
<reference evidence="2" key="2">
    <citation type="submission" date="2023-01" db="EMBL/GenBank/DDBJ databases">
        <title>Human gut microbiome strain richness.</title>
        <authorList>
            <person name="Chen-Liaw A."/>
        </authorList>
    </citation>
    <scope>NUCLEOTIDE SEQUENCE</scope>
    <source>
        <strain evidence="2">1001217st2_G6_1001217B_191108</strain>
    </source>
</reference>
<accession>A0A3E3AJB0</accession>
<gene>
    <name evidence="3" type="ORF">DXB93_11255</name>
    <name evidence="2" type="ORF">PM738_05795</name>
</gene>
<dbReference type="Gene3D" id="1.10.3210.10">
    <property type="entry name" value="Hypothetical protein af1432"/>
    <property type="match status" value="1"/>
</dbReference>
<comment type="caution">
    <text evidence="3">The sequence shown here is derived from an EMBL/GenBank/DDBJ whole genome shotgun (WGS) entry which is preliminary data.</text>
</comment>
<sequence length="151" mass="17408">MRRYEIIKDEVYQILNTNCFGNKRKHGLEHLFSVAAMMKYLAIQNNLNIEIAATIGILHDLATYKLNSSFDHANRSSLIASELLKKDELFSANEIDTIVTAIKNHSNKERIDDKYSELIKNADLLIQYLNDPEALLTSEKQKRINRLIESK</sequence>
<dbReference type="AlphaFoldDB" id="A0A3E3AJB0"/>
<feature type="domain" description="HD" evidence="1">
    <location>
        <begin position="27"/>
        <end position="135"/>
    </location>
</feature>
<evidence type="ECO:0000313" key="3">
    <source>
        <dbReference type="EMBL" id="RGD84261.1"/>
    </source>
</evidence>
<dbReference type="Proteomes" id="UP000261032">
    <property type="component" value="Unassembled WGS sequence"/>
</dbReference>
<name>A0A3E3AJB0_9FIRM</name>
<dbReference type="GeneID" id="64196125"/>